<dbReference type="KEGG" id="kcm:ABWK59_33965"/>
<proteinExistence type="predicted"/>
<dbReference type="RefSeq" id="WP_354644513.1">
    <property type="nucleotide sequence ID" value="NZ_CP159872.1"/>
</dbReference>
<protein>
    <submittedName>
        <fullName evidence="1">Uncharacterized protein</fullName>
    </submittedName>
</protein>
<sequence>MIAGPGFWDAEIERAGWSRVLSPGPADFPELAGRGSAWGRNCYTRGTDRLVIEWSGEISISAVLLNGRLRLVLSAEDLTAAIRPDTGDPDDFARPRARFF</sequence>
<organism evidence="1">
    <name type="scientific">Kitasatospora camelliae</name>
    <dbReference type="NCBI Taxonomy" id="3156397"/>
    <lineage>
        <taxon>Bacteria</taxon>
        <taxon>Bacillati</taxon>
        <taxon>Actinomycetota</taxon>
        <taxon>Actinomycetes</taxon>
        <taxon>Kitasatosporales</taxon>
        <taxon>Streptomycetaceae</taxon>
        <taxon>Kitasatospora</taxon>
    </lineage>
</organism>
<name>A0AAU8K5P3_9ACTN</name>
<gene>
    <name evidence="1" type="ORF">ABWK59_33965</name>
</gene>
<dbReference type="EMBL" id="CP159872">
    <property type="protein sequence ID" value="XCM83577.1"/>
    <property type="molecule type" value="Genomic_DNA"/>
</dbReference>
<dbReference type="AlphaFoldDB" id="A0AAU8K5P3"/>
<accession>A0AAU8K5P3</accession>
<reference evidence="1" key="1">
    <citation type="submission" date="2024-06" db="EMBL/GenBank/DDBJ databases">
        <title>The genome sequences of Kitasatospora sp. strain HUAS MG31.</title>
        <authorList>
            <person name="Mo P."/>
        </authorList>
    </citation>
    <scope>NUCLEOTIDE SEQUENCE</scope>
    <source>
        <strain evidence="1">HUAS MG31</strain>
    </source>
</reference>
<evidence type="ECO:0000313" key="1">
    <source>
        <dbReference type="EMBL" id="XCM83577.1"/>
    </source>
</evidence>